<evidence type="ECO:0000256" key="1">
    <source>
        <dbReference type="SAM" id="Phobius"/>
    </source>
</evidence>
<keyword evidence="1" id="KW-0472">Membrane</keyword>
<comment type="caution">
    <text evidence="3">The sequence shown here is derived from an EMBL/GenBank/DDBJ whole genome shotgun (WGS) entry which is preliminary data.</text>
</comment>
<protein>
    <recommendedName>
        <fullName evidence="2">TPM domain-containing protein</fullName>
    </recommendedName>
</protein>
<keyword evidence="1" id="KW-0812">Transmembrane</keyword>
<dbReference type="PANTHER" id="PTHR30373:SF2">
    <property type="entry name" value="UPF0603 PROTEIN YGCG"/>
    <property type="match status" value="1"/>
</dbReference>
<feature type="domain" description="TPM" evidence="2">
    <location>
        <begin position="34"/>
        <end position="157"/>
    </location>
</feature>
<gene>
    <name evidence="3" type="ORF">LCGC14_0332970</name>
</gene>
<reference evidence="3" key="1">
    <citation type="journal article" date="2015" name="Nature">
        <title>Complex archaea that bridge the gap between prokaryotes and eukaryotes.</title>
        <authorList>
            <person name="Spang A."/>
            <person name="Saw J.H."/>
            <person name="Jorgensen S.L."/>
            <person name="Zaremba-Niedzwiedzka K."/>
            <person name="Martijn J."/>
            <person name="Lind A.E."/>
            <person name="van Eijk R."/>
            <person name="Schleper C."/>
            <person name="Guy L."/>
            <person name="Ettema T.J."/>
        </authorList>
    </citation>
    <scope>NUCLEOTIDE SEQUENCE</scope>
</reference>
<name>A0A0F9TLF5_9ZZZZ</name>
<sequence length="264" mass="28193">MRYLKVSLIILFLWCKPVFSQFEIPEKPALQTSVYDYTNLLSDQQKAALNQKLVRYSDSTSTQIVITIIASTNGENINYLGANWGQKWGIGQDGKDNGILLILAENDRKVAISTGYGVEGSLTDALSKRIIENIILPEFRAGNYYGGLDKGSDVIFQVLNGEFQEERTFGDNEGIPFSSILPFIIFIVILFILWSRKNDDNGGNGGRRRGGLSPWDMIILSNMGRSNGSGGFGGSSGGGSFGGGGFGGGFGGGGFGGGGASGGW</sequence>
<evidence type="ECO:0000259" key="2">
    <source>
        <dbReference type="Pfam" id="PF04536"/>
    </source>
</evidence>
<proteinExistence type="predicted"/>
<dbReference type="PANTHER" id="PTHR30373">
    <property type="entry name" value="UPF0603 PROTEIN YGCG"/>
    <property type="match status" value="1"/>
</dbReference>
<dbReference type="Gene3D" id="3.10.310.50">
    <property type="match status" value="1"/>
</dbReference>
<dbReference type="InterPro" id="IPR007621">
    <property type="entry name" value="TPM_dom"/>
</dbReference>
<keyword evidence="1" id="KW-1133">Transmembrane helix</keyword>
<dbReference type="EMBL" id="LAZR01000236">
    <property type="protein sequence ID" value="KKN80104.1"/>
    <property type="molecule type" value="Genomic_DNA"/>
</dbReference>
<accession>A0A0F9TLF5</accession>
<evidence type="ECO:0000313" key="3">
    <source>
        <dbReference type="EMBL" id="KKN80104.1"/>
    </source>
</evidence>
<dbReference type="Pfam" id="PF04536">
    <property type="entry name" value="TPM_phosphatase"/>
    <property type="match status" value="1"/>
</dbReference>
<organism evidence="3">
    <name type="scientific">marine sediment metagenome</name>
    <dbReference type="NCBI Taxonomy" id="412755"/>
    <lineage>
        <taxon>unclassified sequences</taxon>
        <taxon>metagenomes</taxon>
        <taxon>ecological metagenomes</taxon>
    </lineage>
</organism>
<dbReference type="AlphaFoldDB" id="A0A0F9TLF5"/>
<feature type="transmembrane region" description="Helical" evidence="1">
    <location>
        <begin position="174"/>
        <end position="194"/>
    </location>
</feature>